<name>A0A249MPM0_SPHXE</name>
<dbReference type="Pfam" id="PF07729">
    <property type="entry name" value="FCD"/>
    <property type="match status" value="1"/>
</dbReference>
<dbReference type="InterPro" id="IPR000524">
    <property type="entry name" value="Tscrpt_reg_HTH_GntR"/>
</dbReference>
<accession>A0A401J0L1</accession>
<sequence length="246" mass="27038">MASGRKVGSEESGLRIHQTIARDLGTAILTGRYQPGELFEGEIEASDRLGVSRTAYREAVRILIAKGMLESRPKAGTRVLPRNRWNVLDPEMLAWMFAGEPDSRFIRDLFELRGVIEPAAAEFAARRRTDEQLAVMETALDDMGRYGLSTPEGRAADQRFHNMILAATRNDALEALASSVGAAVSWTTTFKHRKKLLPRDPLPDHRAVFQAIAARDTAAARAGMAELLRLALADMDIALVEPNGEG</sequence>
<dbReference type="SUPFAM" id="SSF46785">
    <property type="entry name" value="Winged helix' DNA-binding domain"/>
    <property type="match status" value="1"/>
</dbReference>
<keyword evidence="8" id="KW-1185">Reference proteome</keyword>
<evidence type="ECO:0000313" key="5">
    <source>
        <dbReference type="EMBL" id="ASY43306.1"/>
    </source>
</evidence>
<proteinExistence type="predicted"/>
<dbReference type="PROSITE" id="PS50949">
    <property type="entry name" value="HTH_GNTR"/>
    <property type="match status" value="1"/>
</dbReference>
<keyword evidence="1" id="KW-0805">Transcription regulation</keyword>
<evidence type="ECO:0000313" key="8">
    <source>
        <dbReference type="Proteomes" id="UP000290975"/>
    </source>
</evidence>
<dbReference type="InterPro" id="IPR036388">
    <property type="entry name" value="WH-like_DNA-bd_sf"/>
</dbReference>
<evidence type="ECO:0000313" key="7">
    <source>
        <dbReference type="Proteomes" id="UP000217141"/>
    </source>
</evidence>
<gene>
    <name evidence="5" type="ORF">CJD35_01700</name>
    <name evidence="6" type="ORF">MBESOW_P1425</name>
</gene>
<keyword evidence="2" id="KW-0238">DNA-binding</keyword>
<dbReference type="Proteomes" id="UP000290975">
    <property type="component" value="Unassembled WGS sequence"/>
</dbReference>
<evidence type="ECO:0000256" key="3">
    <source>
        <dbReference type="ARBA" id="ARBA00023163"/>
    </source>
</evidence>
<dbReference type="STRING" id="1192759.GCA_000277525_01778"/>
<dbReference type="GO" id="GO:0003677">
    <property type="term" value="F:DNA binding"/>
    <property type="evidence" value="ECO:0007669"/>
    <property type="project" value="UniProtKB-KW"/>
</dbReference>
<dbReference type="EMBL" id="BBQY01000004">
    <property type="protein sequence ID" value="GBH30171.1"/>
    <property type="molecule type" value="Genomic_DNA"/>
</dbReference>
<reference evidence="5 7" key="2">
    <citation type="submission" date="2017-08" db="EMBL/GenBank/DDBJ databases">
        <title>Whole Genome Sequence of Sphingobium hydrophobicum C1: Insights into Adaption to the Electronic-waste Contaminated Sediment.</title>
        <authorList>
            <person name="Song D."/>
            <person name="Chen X."/>
            <person name="Xu M."/>
        </authorList>
    </citation>
    <scope>NUCLEOTIDE SEQUENCE [LARGE SCALE GENOMIC DNA]</scope>
    <source>
        <strain evidence="5 7">C1</strain>
    </source>
</reference>
<dbReference type="GO" id="GO:0003700">
    <property type="term" value="F:DNA-binding transcription factor activity"/>
    <property type="evidence" value="ECO:0007669"/>
    <property type="project" value="InterPro"/>
</dbReference>
<dbReference type="Gene3D" id="1.20.120.530">
    <property type="entry name" value="GntR ligand-binding domain-like"/>
    <property type="match status" value="1"/>
</dbReference>
<evidence type="ECO:0000256" key="2">
    <source>
        <dbReference type="ARBA" id="ARBA00023125"/>
    </source>
</evidence>
<dbReference type="PANTHER" id="PTHR43537:SF44">
    <property type="entry name" value="GNTR FAMILY REGULATORY PROTEIN"/>
    <property type="match status" value="1"/>
</dbReference>
<dbReference type="KEGG" id="shyd:CJD35_01700"/>
<organism evidence="5 7">
    <name type="scientific">Sphingobium xenophagum</name>
    <dbReference type="NCBI Taxonomy" id="121428"/>
    <lineage>
        <taxon>Bacteria</taxon>
        <taxon>Pseudomonadati</taxon>
        <taxon>Pseudomonadota</taxon>
        <taxon>Alphaproteobacteria</taxon>
        <taxon>Sphingomonadales</taxon>
        <taxon>Sphingomonadaceae</taxon>
        <taxon>Sphingobium</taxon>
    </lineage>
</organism>
<dbReference type="InterPro" id="IPR011711">
    <property type="entry name" value="GntR_C"/>
</dbReference>
<evidence type="ECO:0000259" key="4">
    <source>
        <dbReference type="PROSITE" id="PS50949"/>
    </source>
</evidence>
<dbReference type="SMART" id="SM00345">
    <property type="entry name" value="HTH_GNTR"/>
    <property type="match status" value="1"/>
</dbReference>
<reference evidence="6 8" key="1">
    <citation type="submission" date="2014-12" db="EMBL/GenBank/DDBJ databases">
        <title>Whole genome sequencing of Sphingobium xenophagum OW59.</title>
        <authorList>
            <person name="Ohta Y."/>
            <person name="Nishi S."/>
            <person name="Hatada Y."/>
        </authorList>
    </citation>
    <scope>NUCLEOTIDE SEQUENCE [LARGE SCALE GENOMIC DNA]</scope>
    <source>
        <strain evidence="6 8">OW59</strain>
    </source>
</reference>
<dbReference type="PANTHER" id="PTHR43537">
    <property type="entry name" value="TRANSCRIPTIONAL REGULATOR, GNTR FAMILY"/>
    <property type="match status" value="1"/>
</dbReference>
<dbReference type="Proteomes" id="UP000217141">
    <property type="component" value="Chromosome I"/>
</dbReference>
<dbReference type="RefSeq" id="WP_017182635.1">
    <property type="nucleotide sequence ID" value="NZ_BBQY01000004.1"/>
</dbReference>
<accession>A0A249MPM0</accession>
<dbReference type="SMART" id="SM00895">
    <property type="entry name" value="FCD"/>
    <property type="match status" value="1"/>
</dbReference>
<dbReference type="SUPFAM" id="SSF48008">
    <property type="entry name" value="GntR ligand-binding domain-like"/>
    <property type="match status" value="1"/>
</dbReference>
<dbReference type="Gene3D" id="1.10.10.10">
    <property type="entry name" value="Winged helix-like DNA-binding domain superfamily/Winged helix DNA-binding domain"/>
    <property type="match status" value="1"/>
</dbReference>
<dbReference type="InterPro" id="IPR008920">
    <property type="entry name" value="TF_FadR/GntR_C"/>
</dbReference>
<dbReference type="InterPro" id="IPR036390">
    <property type="entry name" value="WH_DNA-bd_sf"/>
</dbReference>
<dbReference type="CDD" id="cd07377">
    <property type="entry name" value="WHTH_GntR"/>
    <property type="match status" value="1"/>
</dbReference>
<dbReference type="AlphaFoldDB" id="A0A249MPM0"/>
<dbReference type="EMBL" id="CP022745">
    <property type="protein sequence ID" value="ASY43306.1"/>
    <property type="molecule type" value="Genomic_DNA"/>
</dbReference>
<evidence type="ECO:0000313" key="6">
    <source>
        <dbReference type="EMBL" id="GBH30171.1"/>
    </source>
</evidence>
<evidence type="ECO:0000256" key="1">
    <source>
        <dbReference type="ARBA" id="ARBA00023015"/>
    </source>
</evidence>
<keyword evidence="3" id="KW-0804">Transcription</keyword>
<feature type="domain" description="HTH gntR-type" evidence="4">
    <location>
        <begin position="14"/>
        <end position="82"/>
    </location>
</feature>
<protein>
    <submittedName>
        <fullName evidence="5">FadR family transcriptional regulator</fullName>
    </submittedName>
</protein>
<dbReference type="Pfam" id="PF00392">
    <property type="entry name" value="GntR"/>
    <property type="match status" value="1"/>
</dbReference>